<reference evidence="3" key="1">
    <citation type="submission" date="2019-07" db="EMBL/GenBank/DDBJ databases">
        <title>De Novo Assembly of kiwifruit Actinidia rufa.</title>
        <authorList>
            <person name="Sugita-Konishi S."/>
            <person name="Sato K."/>
            <person name="Mori E."/>
            <person name="Abe Y."/>
            <person name="Kisaki G."/>
            <person name="Hamano K."/>
            <person name="Suezawa K."/>
            <person name="Otani M."/>
            <person name="Fukuda T."/>
            <person name="Manabe T."/>
            <person name="Gomi K."/>
            <person name="Tabuchi M."/>
            <person name="Akimitsu K."/>
            <person name="Kataoka I."/>
        </authorList>
    </citation>
    <scope>NUCLEOTIDE SEQUENCE [LARGE SCALE GENOMIC DNA]</scope>
    <source>
        <strain evidence="3">cv. Fuchu</strain>
    </source>
</reference>
<feature type="compositionally biased region" description="Basic and acidic residues" evidence="1">
    <location>
        <begin position="9"/>
        <end position="19"/>
    </location>
</feature>
<evidence type="ECO:0000313" key="3">
    <source>
        <dbReference type="Proteomes" id="UP000585474"/>
    </source>
</evidence>
<comment type="caution">
    <text evidence="2">The sequence shown here is derived from an EMBL/GenBank/DDBJ whole genome shotgun (WGS) entry which is preliminary data.</text>
</comment>
<organism evidence="2 3">
    <name type="scientific">Actinidia rufa</name>
    <dbReference type="NCBI Taxonomy" id="165716"/>
    <lineage>
        <taxon>Eukaryota</taxon>
        <taxon>Viridiplantae</taxon>
        <taxon>Streptophyta</taxon>
        <taxon>Embryophyta</taxon>
        <taxon>Tracheophyta</taxon>
        <taxon>Spermatophyta</taxon>
        <taxon>Magnoliopsida</taxon>
        <taxon>eudicotyledons</taxon>
        <taxon>Gunneridae</taxon>
        <taxon>Pentapetalae</taxon>
        <taxon>asterids</taxon>
        <taxon>Ericales</taxon>
        <taxon>Actinidiaceae</taxon>
        <taxon>Actinidia</taxon>
    </lineage>
</organism>
<sequence>MVVAGGEGRTAERETKRGEGFGSSEAAKRGGEPTPPRKAPGIRPSLPRPPAEFEAPPRFGEWGWDCGHWAESRLPVTVWPKGEVFCQEARGVM</sequence>
<dbReference type="AlphaFoldDB" id="A0A7J0DTQ2"/>
<evidence type="ECO:0000313" key="2">
    <source>
        <dbReference type="EMBL" id="GFS42315.1"/>
    </source>
</evidence>
<evidence type="ECO:0000256" key="1">
    <source>
        <dbReference type="SAM" id="MobiDB-lite"/>
    </source>
</evidence>
<keyword evidence="3" id="KW-1185">Reference proteome</keyword>
<dbReference type="EMBL" id="BJWL01000397">
    <property type="protein sequence ID" value="GFS42315.1"/>
    <property type="molecule type" value="Genomic_DNA"/>
</dbReference>
<accession>A0A7J0DTQ2</accession>
<name>A0A7J0DTQ2_9ERIC</name>
<feature type="region of interest" description="Disordered" evidence="1">
    <location>
        <begin position="1"/>
        <end position="57"/>
    </location>
</feature>
<proteinExistence type="predicted"/>
<protein>
    <submittedName>
        <fullName evidence="2">Uncharacterized protein</fullName>
    </submittedName>
</protein>
<dbReference type="Proteomes" id="UP000585474">
    <property type="component" value="Unassembled WGS sequence"/>
</dbReference>
<gene>
    <name evidence="2" type="ORF">Acr_00g0079200</name>
</gene>